<dbReference type="GO" id="GO:0005886">
    <property type="term" value="C:plasma membrane"/>
    <property type="evidence" value="ECO:0007669"/>
    <property type="project" value="TreeGrafter"/>
</dbReference>
<dbReference type="Proteomes" id="UP000472265">
    <property type="component" value="Chromosome 10"/>
</dbReference>
<dbReference type="InterPro" id="IPR036352">
    <property type="entry name" value="Semap_dom_sf"/>
</dbReference>
<dbReference type="GeneTree" id="ENSGT00940000159592"/>
<reference evidence="4" key="1">
    <citation type="submission" date="2021-04" db="EMBL/GenBank/DDBJ databases">
        <authorList>
            <consortium name="Wellcome Sanger Institute Data Sharing"/>
        </authorList>
    </citation>
    <scope>NUCLEOTIDE SEQUENCE [LARGE SCALE GENOMIC DNA]</scope>
</reference>
<organism evidence="4 5">
    <name type="scientific">Sparus aurata</name>
    <name type="common">Gilthead sea bream</name>
    <dbReference type="NCBI Taxonomy" id="8175"/>
    <lineage>
        <taxon>Eukaryota</taxon>
        <taxon>Metazoa</taxon>
        <taxon>Chordata</taxon>
        <taxon>Craniata</taxon>
        <taxon>Vertebrata</taxon>
        <taxon>Euteleostomi</taxon>
        <taxon>Actinopterygii</taxon>
        <taxon>Neopterygii</taxon>
        <taxon>Teleostei</taxon>
        <taxon>Neoteleostei</taxon>
        <taxon>Acanthomorphata</taxon>
        <taxon>Eupercaria</taxon>
        <taxon>Spariformes</taxon>
        <taxon>Sparidae</taxon>
        <taxon>Sparus</taxon>
    </lineage>
</organism>
<dbReference type="PROSITE" id="PS51004">
    <property type="entry name" value="SEMA"/>
    <property type="match status" value="1"/>
</dbReference>
<dbReference type="GO" id="GO:0030215">
    <property type="term" value="F:semaphorin receptor binding"/>
    <property type="evidence" value="ECO:0007669"/>
    <property type="project" value="InterPro"/>
</dbReference>
<evidence type="ECO:0000313" key="4">
    <source>
        <dbReference type="Ensembl" id="ENSSAUP00010028698.1"/>
    </source>
</evidence>
<comment type="caution">
    <text evidence="2">Lacks conserved residue(s) required for the propagation of feature annotation.</text>
</comment>
<reference evidence="4" key="2">
    <citation type="submission" date="2025-08" db="UniProtKB">
        <authorList>
            <consortium name="Ensembl"/>
        </authorList>
    </citation>
    <scope>IDENTIFICATION</scope>
</reference>
<keyword evidence="5" id="KW-1185">Reference proteome</keyword>
<dbReference type="GO" id="GO:0030335">
    <property type="term" value="P:positive regulation of cell migration"/>
    <property type="evidence" value="ECO:0007669"/>
    <property type="project" value="TreeGrafter"/>
</dbReference>
<dbReference type="GO" id="GO:0007411">
    <property type="term" value="P:axon guidance"/>
    <property type="evidence" value="ECO:0007669"/>
    <property type="project" value="TreeGrafter"/>
</dbReference>
<dbReference type="AlphaFoldDB" id="A0A671VNV9"/>
<proteinExistence type="predicted"/>
<evidence type="ECO:0000256" key="2">
    <source>
        <dbReference type="PROSITE-ProRule" id="PRU00352"/>
    </source>
</evidence>
<keyword evidence="1" id="KW-0325">Glycoprotein</keyword>
<dbReference type="GO" id="GO:0001755">
    <property type="term" value="P:neural crest cell migration"/>
    <property type="evidence" value="ECO:0007669"/>
    <property type="project" value="TreeGrafter"/>
</dbReference>
<dbReference type="Ensembl" id="ENSSAUT00010030274.1">
    <property type="protein sequence ID" value="ENSSAUP00010028698.1"/>
    <property type="gene ID" value="ENSSAUG00010012370.1"/>
</dbReference>
<name>A0A671VNV9_SPAAU</name>
<dbReference type="Gene3D" id="2.130.10.10">
    <property type="entry name" value="YVTN repeat-like/Quinoprotein amine dehydrogenase"/>
    <property type="match status" value="1"/>
</dbReference>
<evidence type="ECO:0000313" key="5">
    <source>
        <dbReference type="Proteomes" id="UP000472265"/>
    </source>
</evidence>
<protein>
    <recommendedName>
        <fullName evidence="3">Sema domain-containing protein</fullName>
    </recommendedName>
</protein>
<dbReference type="SUPFAM" id="SSF101912">
    <property type="entry name" value="Sema domain"/>
    <property type="match status" value="1"/>
</dbReference>
<dbReference type="OMA" id="VCTEDIG"/>
<dbReference type="InterPro" id="IPR015943">
    <property type="entry name" value="WD40/YVTN_repeat-like_dom_sf"/>
</dbReference>
<feature type="domain" description="Sema" evidence="3">
    <location>
        <begin position="1"/>
        <end position="321"/>
    </location>
</feature>
<evidence type="ECO:0000256" key="1">
    <source>
        <dbReference type="ARBA" id="ARBA00023180"/>
    </source>
</evidence>
<dbReference type="SMART" id="SM00630">
    <property type="entry name" value="Sema"/>
    <property type="match status" value="1"/>
</dbReference>
<reference evidence="4" key="3">
    <citation type="submission" date="2025-09" db="UniProtKB">
        <authorList>
            <consortium name="Ensembl"/>
        </authorList>
    </citation>
    <scope>IDENTIFICATION</scope>
</reference>
<sequence length="321" mass="35829">KPGSLSSLCLRFPSLFALYLFISLSKNIFSMVSALPHPVKHLFSHLHTRMTQGFHTFLLDPSTGMLFLGARDAILAVDANELGQAPQKIVWDVPEEKRRSCVAKGKTEVRAVSEEGGVKMETGKGKCPFEPSQHYTAVMAGGTLYTAATSNFLGTLFDISRATGPEQERIRTERSINWLNPEFVSSAFIEESQESNPTGDDDKIYFFFTEVAKEYDLYTKVKVPRVARVCKSDVGGMKTLQRRWTTFLKAELVCEDKPSGQRYNILTDVFTTQHTPGDPGSTHFYGLFTSQWYAKETKAILTARFPTPDATLFPQKSHGCG</sequence>
<dbReference type="InterPro" id="IPR027231">
    <property type="entry name" value="Semaphorin"/>
</dbReference>
<evidence type="ECO:0000259" key="3">
    <source>
        <dbReference type="PROSITE" id="PS51004"/>
    </source>
</evidence>
<dbReference type="GO" id="GO:0045499">
    <property type="term" value="F:chemorepellent activity"/>
    <property type="evidence" value="ECO:0007669"/>
    <property type="project" value="TreeGrafter"/>
</dbReference>
<dbReference type="InterPro" id="IPR001627">
    <property type="entry name" value="Semap_dom"/>
</dbReference>
<dbReference type="PANTHER" id="PTHR11036">
    <property type="entry name" value="SEMAPHORIN"/>
    <property type="match status" value="1"/>
</dbReference>
<dbReference type="GO" id="GO:0071526">
    <property type="term" value="P:semaphorin-plexin signaling pathway"/>
    <property type="evidence" value="ECO:0007669"/>
    <property type="project" value="TreeGrafter"/>
</dbReference>
<accession>A0A671VNV9</accession>
<dbReference type="InParanoid" id="A0A671VNV9"/>
<dbReference type="PANTHER" id="PTHR11036:SF72">
    <property type="entry name" value="SEMAPHORIN-4F"/>
    <property type="match status" value="1"/>
</dbReference>